<dbReference type="GO" id="GO:1901678">
    <property type="term" value="P:iron coordination entity transport"/>
    <property type="evidence" value="ECO:0007669"/>
    <property type="project" value="UniProtKB-ARBA"/>
</dbReference>
<evidence type="ECO:0000256" key="1">
    <source>
        <dbReference type="ARBA" id="ARBA00004196"/>
    </source>
</evidence>
<dbReference type="PANTHER" id="PTHR30532">
    <property type="entry name" value="IRON III DICITRATE-BINDING PERIPLASMIC PROTEIN"/>
    <property type="match status" value="1"/>
</dbReference>
<dbReference type="SUPFAM" id="SSF53807">
    <property type="entry name" value="Helical backbone' metal receptor"/>
    <property type="match status" value="1"/>
</dbReference>
<evidence type="ECO:0000256" key="5">
    <source>
        <dbReference type="SAM" id="Phobius"/>
    </source>
</evidence>
<sequence length="325" mass="36194">MKIPVKIYALLVWFVISILMVLAIAACNHTFVHLDENLTSEPSCHMIQHAAGETCIPHDPTRLITLSQLTLANAIALGVKPIGSASALNFELNDFPTYVKGETKEIRLLGQQGNPNLEKILQLKPDLILGWEPDRKIYPLLAQIAPAILGKWKGPPSWREHFSFVAEALGKEEAAQQVWEHYYQRTKLLKAALGNQYEGKTISVISVSEGRGIIVSTKNSFEGSILNDVGLQRPQAQDVIAPLGRFTVSEEKLEEADGDILFVALFDSRGRKMLENLQKKPLWKTLKSVQQNKVYLVEQLTWGGSNLLAADAVIDDLYKYLVNTP</sequence>
<evidence type="ECO:0000259" key="6">
    <source>
        <dbReference type="PROSITE" id="PS50983"/>
    </source>
</evidence>
<dbReference type="PROSITE" id="PS50983">
    <property type="entry name" value="FE_B12_PBP"/>
    <property type="match status" value="1"/>
</dbReference>
<accession>A0A8J7Z5Q7</accession>
<dbReference type="PANTHER" id="PTHR30532:SF25">
    <property type="entry name" value="IRON(III) DICITRATE-BINDING PERIPLASMIC PROTEIN"/>
    <property type="match status" value="1"/>
</dbReference>
<evidence type="ECO:0000256" key="3">
    <source>
        <dbReference type="ARBA" id="ARBA00022448"/>
    </source>
</evidence>
<dbReference type="Gene3D" id="3.40.50.1980">
    <property type="entry name" value="Nitrogenase molybdenum iron protein domain"/>
    <property type="match status" value="2"/>
</dbReference>
<keyword evidence="5" id="KW-0472">Membrane</keyword>
<dbReference type="EMBL" id="WVIE01000001">
    <property type="protein sequence ID" value="NDJ15975.1"/>
    <property type="molecule type" value="Genomic_DNA"/>
</dbReference>
<keyword evidence="8" id="KW-1185">Reference proteome</keyword>
<reference evidence="7" key="1">
    <citation type="submission" date="2019-12" db="EMBL/GenBank/DDBJ databases">
        <title>High-Quality draft genome sequences of three cyanobacteria isolated from the limestone walls of the Old Cathedral of Coimbra.</title>
        <authorList>
            <person name="Tiago I."/>
            <person name="Soares F."/>
            <person name="Portugal A."/>
        </authorList>
    </citation>
    <scope>NUCLEOTIDE SEQUENCE</scope>
    <source>
        <strain evidence="7">A</strain>
    </source>
</reference>
<evidence type="ECO:0000313" key="7">
    <source>
        <dbReference type="EMBL" id="NDJ15975.1"/>
    </source>
</evidence>
<keyword evidence="5" id="KW-1133">Transmembrane helix</keyword>
<dbReference type="Pfam" id="PF01497">
    <property type="entry name" value="Peripla_BP_2"/>
    <property type="match status" value="1"/>
</dbReference>
<dbReference type="AlphaFoldDB" id="A0A8J7Z5Q7"/>
<keyword evidence="5" id="KW-0812">Transmembrane</keyword>
<keyword evidence="3" id="KW-0813">Transport</keyword>
<comment type="caution">
    <text evidence="7">The sequence shown here is derived from an EMBL/GenBank/DDBJ whole genome shotgun (WGS) entry which is preliminary data.</text>
</comment>
<organism evidence="7 8">
    <name type="scientific">Myxacorys almedinensis A</name>
    <dbReference type="NCBI Taxonomy" id="2690445"/>
    <lineage>
        <taxon>Bacteria</taxon>
        <taxon>Bacillati</taxon>
        <taxon>Cyanobacteriota</taxon>
        <taxon>Cyanophyceae</taxon>
        <taxon>Leptolyngbyales</taxon>
        <taxon>Leptolyngbyaceae</taxon>
        <taxon>Myxacorys</taxon>
        <taxon>Myxacorys almedinensis</taxon>
    </lineage>
</organism>
<dbReference type="PROSITE" id="PS51257">
    <property type="entry name" value="PROKAR_LIPOPROTEIN"/>
    <property type="match status" value="1"/>
</dbReference>
<dbReference type="Proteomes" id="UP000646053">
    <property type="component" value="Unassembled WGS sequence"/>
</dbReference>
<evidence type="ECO:0000256" key="4">
    <source>
        <dbReference type="ARBA" id="ARBA00022729"/>
    </source>
</evidence>
<comment type="subcellular location">
    <subcellularLocation>
        <location evidence="1">Cell envelope</location>
    </subcellularLocation>
</comment>
<feature type="domain" description="Fe/B12 periplasmic-binding" evidence="6">
    <location>
        <begin position="62"/>
        <end position="325"/>
    </location>
</feature>
<name>A0A8J7Z5Q7_9CYAN</name>
<proteinExistence type="inferred from homology"/>
<evidence type="ECO:0000313" key="8">
    <source>
        <dbReference type="Proteomes" id="UP000646053"/>
    </source>
</evidence>
<feature type="transmembrane region" description="Helical" evidence="5">
    <location>
        <begin position="7"/>
        <end position="26"/>
    </location>
</feature>
<dbReference type="InterPro" id="IPR051313">
    <property type="entry name" value="Bact_iron-sidero_bind"/>
</dbReference>
<dbReference type="GO" id="GO:0030288">
    <property type="term" value="C:outer membrane-bounded periplasmic space"/>
    <property type="evidence" value="ECO:0007669"/>
    <property type="project" value="TreeGrafter"/>
</dbReference>
<protein>
    <submittedName>
        <fullName evidence="7">ABC transporter substrate-binding protein</fullName>
    </submittedName>
</protein>
<keyword evidence="4" id="KW-0732">Signal</keyword>
<comment type="similarity">
    <text evidence="2">Belongs to the bacterial solute-binding protein 8 family.</text>
</comment>
<dbReference type="RefSeq" id="WP_162421432.1">
    <property type="nucleotide sequence ID" value="NZ_WVIE01000001.1"/>
</dbReference>
<dbReference type="InterPro" id="IPR002491">
    <property type="entry name" value="ABC_transptr_periplasmic_BD"/>
</dbReference>
<dbReference type="CDD" id="cd01146">
    <property type="entry name" value="FhuD"/>
    <property type="match status" value="1"/>
</dbReference>
<evidence type="ECO:0000256" key="2">
    <source>
        <dbReference type="ARBA" id="ARBA00008814"/>
    </source>
</evidence>
<gene>
    <name evidence="7" type="ORF">GS601_01510</name>
</gene>